<dbReference type="RefSeq" id="WP_079558989.1">
    <property type="nucleotide sequence ID" value="NZ_CP021904.1"/>
</dbReference>
<name>A0A1T5HTN4_9BACT</name>
<accession>A0A1T5HTN4</accession>
<dbReference type="InterPro" id="IPR035965">
    <property type="entry name" value="PAS-like_dom_sf"/>
</dbReference>
<dbReference type="OrthoDB" id="9808408at2"/>
<reference evidence="2 3" key="1">
    <citation type="submission" date="2017-02" db="EMBL/GenBank/DDBJ databases">
        <authorList>
            <person name="Peterson S.W."/>
        </authorList>
    </citation>
    <scope>NUCLEOTIDE SEQUENCE [LARGE SCALE GENOMIC DNA]</scope>
    <source>
        <strain evidence="2 3">DSM 24412</strain>
    </source>
</reference>
<dbReference type="Gene3D" id="3.30.450.20">
    <property type="entry name" value="PAS domain"/>
    <property type="match status" value="1"/>
</dbReference>
<dbReference type="GO" id="GO:0006355">
    <property type="term" value="P:regulation of DNA-templated transcription"/>
    <property type="evidence" value="ECO:0007669"/>
    <property type="project" value="InterPro"/>
</dbReference>
<dbReference type="KEGG" id="asx:CDL62_09120"/>
<gene>
    <name evidence="2" type="ORF">SAMN03080601_03331</name>
</gene>
<dbReference type="InterPro" id="IPR000014">
    <property type="entry name" value="PAS"/>
</dbReference>
<organism evidence="2 3">
    <name type="scientific">Alkalitalea saponilacus</name>
    <dbReference type="NCBI Taxonomy" id="889453"/>
    <lineage>
        <taxon>Bacteria</taxon>
        <taxon>Pseudomonadati</taxon>
        <taxon>Bacteroidota</taxon>
        <taxon>Bacteroidia</taxon>
        <taxon>Marinilabiliales</taxon>
        <taxon>Marinilabiliaceae</taxon>
        <taxon>Alkalitalea</taxon>
    </lineage>
</organism>
<protein>
    <submittedName>
        <fullName evidence="2">PAS domain S-box-containing protein</fullName>
    </submittedName>
</protein>
<evidence type="ECO:0000313" key="2">
    <source>
        <dbReference type="EMBL" id="SKC24039.1"/>
    </source>
</evidence>
<sequence length="138" mass="15870">MGRINVFRTKEIKELIEANPQKAQFIIDEERELGICVTDEKGNYVHVNERYNEIYGYLPGELLGKHFTVVVPAENHGKLQSAHDMFIKNEYEIVRFWDVVRKSGETIQIQAAAAFFNNILAGKGQGTRRKVTFAYYEG</sequence>
<evidence type="ECO:0000313" key="3">
    <source>
        <dbReference type="Proteomes" id="UP000191055"/>
    </source>
</evidence>
<keyword evidence="3" id="KW-1185">Reference proteome</keyword>
<proteinExistence type="predicted"/>
<dbReference type="NCBIfam" id="TIGR00229">
    <property type="entry name" value="sensory_box"/>
    <property type="match status" value="1"/>
</dbReference>
<dbReference type="EMBL" id="FUYV01000027">
    <property type="protein sequence ID" value="SKC24039.1"/>
    <property type="molecule type" value="Genomic_DNA"/>
</dbReference>
<dbReference type="PROSITE" id="PS50112">
    <property type="entry name" value="PAS"/>
    <property type="match status" value="1"/>
</dbReference>
<dbReference type="Proteomes" id="UP000191055">
    <property type="component" value="Unassembled WGS sequence"/>
</dbReference>
<dbReference type="Pfam" id="PF00989">
    <property type="entry name" value="PAS"/>
    <property type="match status" value="1"/>
</dbReference>
<feature type="domain" description="PAS" evidence="1">
    <location>
        <begin position="35"/>
        <end position="90"/>
    </location>
</feature>
<dbReference type="SUPFAM" id="SSF55785">
    <property type="entry name" value="PYP-like sensor domain (PAS domain)"/>
    <property type="match status" value="1"/>
</dbReference>
<dbReference type="InterPro" id="IPR013767">
    <property type="entry name" value="PAS_fold"/>
</dbReference>
<evidence type="ECO:0000259" key="1">
    <source>
        <dbReference type="PROSITE" id="PS50112"/>
    </source>
</evidence>
<dbReference type="STRING" id="889453.SAMN03080601_03331"/>
<dbReference type="AlphaFoldDB" id="A0A1T5HTN4"/>
<dbReference type="CDD" id="cd00130">
    <property type="entry name" value="PAS"/>
    <property type="match status" value="1"/>
</dbReference>